<feature type="region of interest" description="Disordered" evidence="1">
    <location>
        <begin position="1030"/>
        <end position="1103"/>
    </location>
</feature>
<feature type="compositionally biased region" description="Basic and acidic residues" evidence="1">
    <location>
        <begin position="1036"/>
        <end position="1076"/>
    </location>
</feature>
<dbReference type="EMBL" id="AFYV02001922">
    <property type="protein sequence ID" value="KFG60406.1"/>
    <property type="molecule type" value="Genomic_DNA"/>
</dbReference>
<reference evidence="2 3" key="1">
    <citation type="submission" date="2014-05" db="EMBL/GenBank/DDBJ databases">
        <authorList>
            <person name="Sibley D."/>
            <person name="Venepally P."/>
            <person name="Karamycheva S."/>
            <person name="Hadjithomas M."/>
            <person name="Khan A."/>
            <person name="Brunk B."/>
            <person name="Roos D."/>
            <person name="Caler E."/>
            <person name="Lorenzi H."/>
        </authorList>
    </citation>
    <scope>NUCLEOTIDE SEQUENCE [LARGE SCALE GENOMIC DNA]</scope>
    <source>
        <strain evidence="2 3">RUB</strain>
    </source>
</reference>
<feature type="compositionally biased region" description="Basic and acidic residues" evidence="1">
    <location>
        <begin position="232"/>
        <end position="241"/>
    </location>
</feature>
<feature type="compositionally biased region" description="Basic and acidic residues" evidence="1">
    <location>
        <begin position="738"/>
        <end position="757"/>
    </location>
</feature>
<feature type="non-terminal residue" evidence="2">
    <location>
        <position position="1103"/>
    </location>
</feature>
<gene>
    <name evidence="2" type="ORF">TGRUB_321340A</name>
</gene>
<feature type="compositionally biased region" description="Low complexity" evidence="1">
    <location>
        <begin position="884"/>
        <end position="897"/>
    </location>
</feature>
<feature type="region of interest" description="Disordered" evidence="1">
    <location>
        <begin position="378"/>
        <end position="413"/>
    </location>
</feature>
<feature type="compositionally biased region" description="Basic and acidic residues" evidence="1">
    <location>
        <begin position="386"/>
        <end position="411"/>
    </location>
</feature>
<dbReference type="AlphaFoldDB" id="A0A086LUT8"/>
<name>A0A086LUT8_TOXGO</name>
<feature type="compositionally biased region" description="Low complexity" evidence="1">
    <location>
        <begin position="465"/>
        <end position="493"/>
    </location>
</feature>
<organism evidence="2 3">
    <name type="scientific">Toxoplasma gondii RUB</name>
    <dbReference type="NCBI Taxonomy" id="935652"/>
    <lineage>
        <taxon>Eukaryota</taxon>
        <taxon>Sar</taxon>
        <taxon>Alveolata</taxon>
        <taxon>Apicomplexa</taxon>
        <taxon>Conoidasida</taxon>
        <taxon>Coccidia</taxon>
        <taxon>Eucoccidiorida</taxon>
        <taxon>Eimeriorina</taxon>
        <taxon>Sarcocystidae</taxon>
        <taxon>Toxoplasma</taxon>
    </lineage>
</organism>
<feature type="region of interest" description="Disordered" evidence="1">
    <location>
        <begin position="584"/>
        <end position="662"/>
    </location>
</feature>
<comment type="caution">
    <text evidence="2">The sequence shown here is derived from an EMBL/GenBank/DDBJ whole genome shotgun (WGS) entry which is preliminary data.</text>
</comment>
<feature type="compositionally biased region" description="Basic residues" evidence="1">
    <location>
        <begin position="455"/>
        <end position="464"/>
    </location>
</feature>
<sequence length="1103" mass="118415">MAPEPPELPPKSGATTIVATSDSDEQTFRKSSSHDGTMNAFSPGRASWLSVSSGVAPRGSSDSADEEPVDCASSVRQHQQENEHDTSPLPAEPVALLPRDASVQSLSVPDVEAATSAAEKGLSGAGPTPPYTLYGSLAGDVLFQRDVGSPGEDDANSVYSYYSAPDASSCWRRLSLDDEAAVSDSDEAVCLLSRDSRHWFSTPRTLHQNGDCGAGSPRGMYTGPSAGVGRESLPRSPERPRRSPSSRSVRHATSWNVSLHTSAERSSSQSPDRFLSADPASFHSSFSPFLDSSVHGTMLRDLPEGTQMGSAKESPRRAGGEAVFAAGSEEKAEEGLGVSPLRYGRLWRDFKKSGESARLRPVPTRRLECIVEDHGTSSLPFLGEPGRLRQDAKRDQGNSPERGGRSGHLEGDSQDWPFVRLRSLGRSAASSSFHASRHWNLGDSGLRYLRRKTFHAGPRKRRSHSLSPSLTQRSLLSLPSSPAASAAVASPASERLATVPAEDSRSLSESPPPRGEYGLLRSPGNAFQLHLCRRTPPPLGKEESAGRRGFPTRTGLPEGIAFELPSSLAPASALAVAASCLSSASSGTPGSLHTETERLDERGTALTEREKGRNGTVEKQNGTSSPDAFSQVSAGTLDLQGVSDSGVSRPSGKEVAESLEGDASSHSEFYKAFLQRSPSTSTSQTSSDSAFRSFRTSSGVCTHYTVRRLLCFPRLASLGARAGLSASRPDGKLSFSQESERERKNEHAGDCRDRESRSTPSRQRPATVPALAEEEAKARGEEWSSASKEMPLGKTRKCVLERVAAPNEWSNSPNEVRSVSSLDDARTSLEAHPFQKPFPPDTLEAGEGEKDAEGKQDEGGEQREGRVTSREKQINSCGLRIDESGSSPRRARPSLSRCCHVPGFVDFGERESSAGSSHPVEGQKQLRGRSSASYRGGRQIENGGEDAAVNDSLSRSQKRIREVEVSNRLVSSPCPSALEEELPYPFRCHHGDNLSSFLSSDLATDGFFSPECIRTPADVAFGAWLSPASTGADASAQERKETDATRRENVSVPADERRQRACVEKSDPYLEAKRASELPPSRRVSSQVYVDPAEATGDAKKKG</sequence>
<feature type="compositionally biased region" description="Basic and acidic residues" evidence="1">
    <location>
        <begin position="594"/>
        <end position="613"/>
    </location>
</feature>
<proteinExistence type="predicted"/>
<evidence type="ECO:0000256" key="1">
    <source>
        <dbReference type="SAM" id="MobiDB-lite"/>
    </source>
</evidence>
<dbReference type="VEuPathDB" id="ToxoDB:TGRUB_321340A"/>
<feature type="compositionally biased region" description="Polar residues" evidence="1">
    <location>
        <begin position="617"/>
        <end position="634"/>
    </location>
</feature>
<feature type="compositionally biased region" description="Basic and acidic residues" evidence="1">
    <location>
        <begin position="847"/>
        <end position="873"/>
    </location>
</feature>
<feature type="region of interest" description="Disordered" evidence="1">
    <location>
        <begin position="455"/>
        <end position="554"/>
    </location>
</feature>
<protein>
    <submittedName>
        <fullName evidence="2">Putative membrane protein</fullName>
    </submittedName>
</protein>
<feature type="region of interest" description="Disordered" evidence="1">
    <location>
        <begin position="725"/>
        <end position="790"/>
    </location>
</feature>
<feature type="compositionally biased region" description="Polar residues" evidence="1">
    <location>
        <begin position="809"/>
        <end position="821"/>
    </location>
</feature>
<feature type="compositionally biased region" description="Low complexity" evidence="1">
    <location>
        <begin position="928"/>
        <end position="937"/>
    </location>
</feature>
<feature type="region of interest" description="Disordered" evidence="1">
    <location>
        <begin position="809"/>
        <end position="957"/>
    </location>
</feature>
<feature type="region of interest" description="Disordered" evidence="1">
    <location>
        <begin position="1"/>
        <end position="128"/>
    </location>
</feature>
<dbReference type="Proteomes" id="UP000028834">
    <property type="component" value="Unassembled WGS sequence"/>
</dbReference>
<feature type="compositionally biased region" description="Polar residues" evidence="1">
    <location>
        <begin position="251"/>
        <end position="271"/>
    </location>
</feature>
<accession>A0A086LUT8</accession>
<evidence type="ECO:0000313" key="2">
    <source>
        <dbReference type="EMBL" id="KFG60406.1"/>
    </source>
</evidence>
<evidence type="ECO:0000313" key="3">
    <source>
        <dbReference type="Proteomes" id="UP000028834"/>
    </source>
</evidence>
<feature type="region of interest" description="Disordered" evidence="1">
    <location>
        <begin position="202"/>
        <end position="274"/>
    </location>
</feature>